<comment type="function">
    <text evidence="4">Catalyzes the reversible phosphorylation of S-methyl-5'-thioadenosine (MTA) to adenine and 5-methylthioribose-1-phosphate. Involved in the breakdown of MTA, a major by-product of polyamine biosynthesis. Responsible for the first step in the methionine salvage pathway after MTA has been generated from S-adenosylmethionine. Has broad substrate specificity with 6-aminopurine nucleosides as preferred substrates.</text>
</comment>
<dbReference type="FunFam" id="3.40.50.1580:FF:000012">
    <property type="entry name" value="Probable 6-oxopurine nucleoside phosphorylase"/>
    <property type="match status" value="1"/>
</dbReference>
<evidence type="ECO:0000256" key="1">
    <source>
        <dbReference type="ARBA" id="ARBA00022676"/>
    </source>
</evidence>
<dbReference type="GO" id="GO:0019509">
    <property type="term" value="P:L-methionine salvage from methylthioadenosine"/>
    <property type="evidence" value="ECO:0007669"/>
    <property type="project" value="UniProtKB-UniRule"/>
</dbReference>
<dbReference type="CDD" id="cd09010">
    <property type="entry name" value="MTAP_SsMTAPII_like_MTIP"/>
    <property type="match status" value="1"/>
</dbReference>
<organism evidence="6 7">
    <name type="scientific">Candidatus Sherwoodlollariibacterium unditelluris</name>
    <dbReference type="NCBI Taxonomy" id="1974757"/>
    <lineage>
        <taxon>Bacteria</taxon>
        <taxon>Pseudomonadati</taxon>
        <taxon>Candidatus Omnitrophota</taxon>
        <taxon>Candidatus Sherwoodlollariibacterium</taxon>
    </lineage>
</organism>
<dbReference type="PROSITE" id="PS01240">
    <property type="entry name" value="PNP_MTAP_2"/>
    <property type="match status" value="1"/>
</dbReference>
<dbReference type="Gene3D" id="3.40.50.1580">
    <property type="entry name" value="Nucleoside phosphorylase domain"/>
    <property type="match status" value="1"/>
</dbReference>
<comment type="similarity">
    <text evidence="4">Belongs to the PNP/MTAP phosphorylase family. MTAP subfamily.</text>
</comment>
<comment type="caution">
    <text evidence="6">The sequence shown here is derived from an EMBL/GenBank/DDBJ whole genome shotgun (WGS) entry which is preliminary data.</text>
</comment>
<gene>
    <name evidence="4 6" type="primary">mtnP</name>
    <name evidence="6" type="ORF">COX41_03035</name>
</gene>
<sequence length="290" mass="32382">MPMLGIIGGSGLYKMDGIKGVKEVEVNTPFGKPSDRLFVGKFDEKEVVFLPRHGVGHRISPSQINYRANIFAMKELGVDRIISVTACGSLREELRPLDFVVVDQYVDRTNHARDMTFFEDGIVAHISFSHPVCPELSNLLYNTGDEAGKRLGIKMHKGGTYINMEGPAFSTLAESNLYRGWGMDVIGMTNMPEAKLAREAEICYATLACVTDYDCWHSGHESVTIDMVAENLLKNIENAKKVLRLVIKNIPEERNCKCKDALKNAIITDQKLISEKVKKDLAIIIGKYIK</sequence>
<dbReference type="Pfam" id="PF01048">
    <property type="entry name" value="PNP_UDP_1"/>
    <property type="match status" value="1"/>
</dbReference>
<comment type="subunit">
    <text evidence="4">Homohexamer. Dimer of a homotrimer.</text>
</comment>
<feature type="site" description="Important for substrate specificity" evidence="4">
    <location>
        <position position="225"/>
    </location>
</feature>
<dbReference type="Proteomes" id="UP000231292">
    <property type="component" value="Unassembled WGS sequence"/>
</dbReference>
<feature type="binding site" evidence="4">
    <location>
        <begin position="85"/>
        <end position="86"/>
    </location>
    <ligand>
        <name>phosphate</name>
        <dbReference type="ChEBI" id="CHEBI:43474"/>
    </ligand>
</feature>
<feature type="binding site" evidence="4">
    <location>
        <position position="188"/>
    </location>
    <ligand>
        <name>substrate</name>
    </ligand>
</feature>
<reference evidence="6 7" key="1">
    <citation type="submission" date="2017-09" db="EMBL/GenBank/DDBJ databases">
        <title>Depth-based differentiation of microbial function through sediment-hosted aquifers and enrichment of novel symbionts in the deep terrestrial subsurface.</title>
        <authorList>
            <person name="Probst A.J."/>
            <person name="Ladd B."/>
            <person name="Jarett J.K."/>
            <person name="Geller-Mcgrath D.E."/>
            <person name="Sieber C.M."/>
            <person name="Emerson J.B."/>
            <person name="Anantharaman K."/>
            <person name="Thomas B.C."/>
            <person name="Malmstrom R."/>
            <person name="Stieglmeier M."/>
            <person name="Klingl A."/>
            <person name="Woyke T."/>
            <person name="Ryan C.M."/>
            <person name="Banfield J.F."/>
        </authorList>
    </citation>
    <scope>NUCLEOTIDE SEQUENCE [LARGE SCALE GENOMIC DNA]</scope>
    <source>
        <strain evidence="6">CG23_combo_of_CG06-09_8_20_14_all_41_10</strain>
    </source>
</reference>
<evidence type="ECO:0000313" key="7">
    <source>
        <dbReference type="Proteomes" id="UP000231292"/>
    </source>
</evidence>
<evidence type="ECO:0000259" key="5">
    <source>
        <dbReference type="Pfam" id="PF01048"/>
    </source>
</evidence>
<evidence type="ECO:0000256" key="3">
    <source>
        <dbReference type="ARBA" id="ARBA00022726"/>
    </source>
</evidence>
<accession>A0A2G9YJV2</accession>
<keyword evidence="3 4" id="KW-0660">Purine salvage</keyword>
<dbReference type="EMBL" id="PCRK01000067">
    <property type="protein sequence ID" value="PIP19422.1"/>
    <property type="molecule type" value="Genomic_DNA"/>
</dbReference>
<dbReference type="GO" id="GO:0005829">
    <property type="term" value="C:cytosol"/>
    <property type="evidence" value="ECO:0007669"/>
    <property type="project" value="TreeGrafter"/>
</dbReference>
<keyword evidence="1 4" id="KW-0328">Glycosyltransferase</keyword>
<feature type="domain" description="Nucleoside phosphorylase" evidence="5">
    <location>
        <begin position="4"/>
        <end position="247"/>
    </location>
</feature>
<feature type="binding site" evidence="4">
    <location>
        <position position="10"/>
    </location>
    <ligand>
        <name>phosphate</name>
        <dbReference type="ChEBI" id="CHEBI:43474"/>
    </ligand>
</feature>
<protein>
    <recommendedName>
        <fullName evidence="4">S-methyl-5'-thioadenosine phosphorylase</fullName>
        <ecNumber evidence="4">2.4.2.28</ecNumber>
    </recommendedName>
    <alternativeName>
        <fullName evidence="4">5'-methylthioadenosine phosphorylase</fullName>
        <shortName evidence="4">MTA phosphorylase</shortName>
        <shortName evidence="4">MTAP</shortName>
    </alternativeName>
</protein>
<evidence type="ECO:0000256" key="2">
    <source>
        <dbReference type="ARBA" id="ARBA00022679"/>
    </source>
</evidence>
<dbReference type="AlphaFoldDB" id="A0A2G9YJV2"/>
<dbReference type="InterPro" id="IPR035994">
    <property type="entry name" value="Nucleoside_phosphorylase_sf"/>
</dbReference>
<proteinExistence type="inferred from homology"/>
<dbReference type="PANTHER" id="PTHR42679">
    <property type="entry name" value="S-METHYL-5'-THIOADENOSINE PHOSPHORYLASE"/>
    <property type="match status" value="1"/>
</dbReference>
<comment type="catalytic activity">
    <reaction evidence="4">
        <text>S-methyl-5'-thioadenosine + phosphate = 5-(methylsulfanyl)-alpha-D-ribose 1-phosphate + adenine</text>
        <dbReference type="Rhea" id="RHEA:11852"/>
        <dbReference type="ChEBI" id="CHEBI:16708"/>
        <dbReference type="ChEBI" id="CHEBI:17509"/>
        <dbReference type="ChEBI" id="CHEBI:43474"/>
        <dbReference type="ChEBI" id="CHEBI:58533"/>
        <dbReference type="EC" id="2.4.2.28"/>
    </reaction>
</comment>
<feature type="site" description="Important for substrate specificity" evidence="4">
    <location>
        <position position="170"/>
    </location>
</feature>
<dbReference type="EC" id="2.4.2.28" evidence="4"/>
<dbReference type="NCBIfam" id="TIGR01694">
    <property type="entry name" value="MTAP"/>
    <property type="match status" value="1"/>
</dbReference>
<evidence type="ECO:0000313" key="6">
    <source>
        <dbReference type="EMBL" id="PIP19422.1"/>
    </source>
</evidence>
<dbReference type="HAMAP" id="MF_01963">
    <property type="entry name" value="MTAP"/>
    <property type="match status" value="1"/>
</dbReference>
<dbReference type="SUPFAM" id="SSF53167">
    <property type="entry name" value="Purine and uridine phosphorylases"/>
    <property type="match status" value="1"/>
</dbReference>
<feature type="binding site" evidence="4">
    <location>
        <position position="189"/>
    </location>
    <ligand>
        <name>phosphate</name>
        <dbReference type="ChEBI" id="CHEBI:43474"/>
    </ligand>
</feature>
<evidence type="ECO:0000256" key="4">
    <source>
        <dbReference type="HAMAP-Rule" id="MF_01963"/>
    </source>
</evidence>
<feature type="binding site" evidence="4">
    <location>
        <begin position="52"/>
        <end position="53"/>
    </location>
    <ligand>
        <name>phosphate</name>
        <dbReference type="ChEBI" id="CHEBI:43474"/>
    </ligand>
</feature>
<dbReference type="GO" id="GO:0006166">
    <property type="term" value="P:purine ribonucleoside salvage"/>
    <property type="evidence" value="ECO:0007669"/>
    <property type="project" value="UniProtKB-KW"/>
</dbReference>
<name>A0A2G9YJV2_9BACT</name>
<dbReference type="PANTHER" id="PTHR42679:SF2">
    <property type="entry name" value="S-METHYL-5'-THIOADENOSINE PHOSPHORYLASE"/>
    <property type="match status" value="1"/>
</dbReference>
<dbReference type="UniPathway" id="UPA00904">
    <property type="reaction ID" value="UER00873"/>
</dbReference>
<dbReference type="InterPro" id="IPR000845">
    <property type="entry name" value="Nucleoside_phosphorylase_d"/>
</dbReference>
<dbReference type="InterPro" id="IPR018099">
    <property type="entry name" value="Purine_phosphorylase-2_CS"/>
</dbReference>
<keyword evidence="2 4" id="KW-0808">Transferase</keyword>
<dbReference type="GO" id="GO:0017061">
    <property type="term" value="F:S-methyl-5-thioadenosine phosphorylase activity"/>
    <property type="evidence" value="ECO:0007669"/>
    <property type="project" value="UniProtKB-UniRule"/>
</dbReference>
<comment type="pathway">
    <text evidence="4">Amino-acid biosynthesis; L-methionine biosynthesis via salvage pathway; S-methyl-5-thio-alpha-D-ribose 1-phosphate from S-methyl-5'-thioadenosine (phosphorylase route): step 1/1.</text>
</comment>
<dbReference type="InterPro" id="IPR010044">
    <property type="entry name" value="MTAP"/>
</dbReference>
<feature type="binding site" evidence="4">
    <location>
        <begin position="212"/>
        <end position="214"/>
    </location>
    <ligand>
        <name>substrate</name>
    </ligand>
</feature>